<comment type="function">
    <text evidence="1">Controls both the activation and catalytic activity of PanD in a coenzyme A (CoA)-dependent fashion.</text>
</comment>
<dbReference type="RefSeq" id="WP_084912528.1">
    <property type="nucleotide sequence ID" value="NZ_MRWE01000014.1"/>
</dbReference>
<dbReference type="Gene3D" id="3.40.630.30">
    <property type="match status" value="1"/>
</dbReference>
<dbReference type="InterPro" id="IPR016181">
    <property type="entry name" value="Acyl_CoA_acyltransferase"/>
</dbReference>
<dbReference type="GO" id="GO:0015940">
    <property type="term" value="P:pantothenate biosynthetic process"/>
    <property type="evidence" value="ECO:0007669"/>
    <property type="project" value="UniProtKB-UniRule"/>
</dbReference>
<dbReference type="AlphaFoldDB" id="A0A1X0WFS7"/>
<dbReference type="InterPro" id="IPR000182">
    <property type="entry name" value="GNAT_dom"/>
</dbReference>
<dbReference type="EMBL" id="MRWE01000014">
    <property type="protein sequence ID" value="ORJ25640.1"/>
    <property type="molecule type" value="Genomic_DNA"/>
</dbReference>
<feature type="binding site" evidence="1">
    <location>
        <begin position="68"/>
        <end position="70"/>
    </location>
    <ligand>
        <name>CoA</name>
        <dbReference type="ChEBI" id="CHEBI:57287"/>
    </ligand>
</feature>
<dbReference type="InterPro" id="IPR032900">
    <property type="entry name" value="PanZ"/>
</dbReference>
<evidence type="ECO:0000259" key="2">
    <source>
        <dbReference type="PROSITE" id="PS51186"/>
    </source>
</evidence>
<dbReference type="HAMAP" id="MF_02018">
    <property type="entry name" value="PanZ_PanM"/>
    <property type="match status" value="1"/>
</dbReference>
<comment type="subunit">
    <text evidence="1">Interacts with PanD in the presence of CoA.</text>
</comment>
<proteinExistence type="inferred from homology"/>
<feature type="domain" description="N-acetyltransferase" evidence="2">
    <location>
        <begin position="1"/>
        <end position="129"/>
    </location>
</feature>
<feature type="binding site" evidence="1">
    <location>
        <begin position="74"/>
        <end position="81"/>
    </location>
    <ligand>
        <name>CoA</name>
        <dbReference type="ChEBI" id="CHEBI:57287"/>
    </ligand>
</feature>
<dbReference type="Pfam" id="PF12568">
    <property type="entry name" value="PanZ"/>
    <property type="match status" value="1"/>
</dbReference>
<comment type="caution">
    <text evidence="3">The sequence shown here is derived from an EMBL/GenBank/DDBJ whole genome shotgun (WGS) entry which is preliminary data.</text>
</comment>
<dbReference type="STRING" id="1646377.BS640_10380"/>
<comment type="similarity">
    <text evidence="1">Belongs to the PanZ/PanM family.</text>
</comment>
<evidence type="ECO:0000313" key="4">
    <source>
        <dbReference type="Proteomes" id="UP000192536"/>
    </source>
</evidence>
<gene>
    <name evidence="1" type="primary">panZ</name>
    <name evidence="3" type="ORF">BS640_10380</name>
</gene>
<keyword evidence="3" id="KW-0808">Transferase</keyword>
<evidence type="ECO:0000256" key="1">
    <source>
        <dbReference type="HAMAP-Rule" id="MF_02018"/>
    </source>
</evidence>
<dbReference type="GO" id="GO:0016747">
    <property type="term" value="F:acyltransferase activity, transferring groups other than amino-acyl groups"/>
    <property type="evidence" value="ECO:0007669"/>
    <property type="project" value="InterPro"/>
</dbReference>
<dbReference type="PROSITE" id="PS51186">
    <property type="entry name" value="GNAT"/>
    <property type="match status" value="1"/>
</dbReference>
<organism evidence="3 4">
    <name type="scientific">Rouxiella badensis</name>
    <dbReference type="NCBI Taxonomy" id="1646377"/>
    <lineage>
        <taxon>Bacteria</taxon>
        <taxon>Pseudomonadati</taxon>
        <taxon>Pseudomonadota</taxon>
        <taxon>Gammaproteobacteria</taxon>
        <taxon>Enterobacterales</taxon>
        <taxon>Yersiniaceae</taxon>
        <taxon>Rouxiella</taxon>
    </lineage>
</organism>
<protein>
    <recommendedName>
        <fullName evidence="1">PanD regulatory factor</fullName>
    </recommendedName>
</protein>
<accession>A0A1X0WFS7</accession>
<name>A0A1X0WFS7_9GAMM</name>
<keyword evidence="4" id="KW-1185">Reference proteome</keyword>
<evidence type="ECO:0000313" key="3">
    <source>
        <dbReference type="EMBL" id="ORJ25640.1"/>
    </source>
</evidence>
<keyword evidence="1" id="KW-0566">Pantothenate biosynthesis</keyword>
<dbReference type="GO" id="GO:0031638">
    <property type="term" value="P:zymogen activation"/>
    <property type="evidence" value="ECO:0007669"/>
    <property type="project" value="InterPro"/>
</dbReference>
<dbReference type="NCBIfam" id="NF033213">
    <property type="entry name" value="matur_PanM"/>
    <property type="match status" value="1"/>
</dbReference>
<sequence>MKLTIEKLDQLTAQDEIDLAKIWPQQQPADWQRWMNEQRMIFAARFNARLLGAVKVSVVETQAELSDLCVREVTRRRGVGLYLLEDLQAQLPAITALSMQAESNDPVLAAFMQACGFTLHNGNWHKLKA</sequence>
<dbReference type="InterPro" id="IPR040448">
    <property type="entry name" value="PanZ_GNAT"/>
</dbReference>
<dbReference type="Proteomes" id="UP000192536">
    <property type="component" value="Unassembled WGS sequence"/>
</dbReference>
<dbReference type="SUPFAM" id="SSF55729">
    <property type="entry name" value="Acyl-CoA N-acyltransferases (Nat)"/>
    <property type="match status" value="1"/>
</dbReference>
<reference evidence="3 4" key="1">
    <citation type="journal article" date="2017" name="Int. J. Syst. Evol. Microbiol.">
        <title>Rouxiella badensis sp. nov. and Rouxiella silvae sp. nov. isolated from peat bog soil in Germany and emendation of the genus description.</title>
        <authorList>
            <person name="Le Fleche-Mateos A."/>
            <person name="Kugler J.H."/>
            <person name="Hansen S.H."/>
            <person name="Syldatk C."/>
            <person name="Hausmann R."/>
            <person name="Lomprez F."/>
            <person name="Vandenbogaert M."/>
            <person name="Manuguerra J.C."/>
            <person name="Grimont P.A."/>
        </authorList>
    </citation>
    <scope>NUCLEOTIDE SEQUENCE [LARGE SCALE GENOMIC DNA]</scope>
    <source>
        <strain evidence="3 4">DSM 100043</strain>
    </source>
</reference>